<evidence type="ECO:0000256" key="1">
    <source>
        <dbReference type="SAM" id="Coils"/>
    </source>
</evidence>
<dbReference type="EMBL" id="JAHYIQ010000019">
    <property type="protein sequence ID" value="KAK1124106.1"/>
    <property type="molecule type" value="Genomic_DNA"/>
</dbReference>
<proteinExistence type="predicted"/>
<reference evidence="3" key="1">
    <citation type="submission" date="2021-10" db="EMBL/GenBank/DDBJ databases">
        <title>Melipona bicolor Genome sequencing and assembly.</title>
        <authorList>
            <person name="Araujo N.S."/>
            <person name="Arias M.C."/>
        </authorList>
    </citation>
    <scope>NUCLEOTIDE SEQUENCE</scope>
    <source>
        <strain evidence="3">USP_2M_L1-L4_2017</strain>
        <tissue evidence="3">Whole body</tissue>
    </source>
</reference>
<dbReference type="AlphaFoldDB" id="A0AA40KKY5"/>
<accession>A0AA40KKY5</accession>
<feature type="compositionally biased region" description="Basic and acidic residues" evidence="2">
    <location>
        <begin position="236"/>
        <end position="246"/>
    </location>
</feature>
<sequence length="246" mass="28698">MTTYSNQEYTDMILASDTCGGNAAAANYYRDQYPNRRHPDRRIIQRAAAEHGSYEALRRHESRIRRVNLNAEERILQQAKDEPSTSRNPRGRHSHPHGAAATVILEDDLSPRQREVRYRETEEKASSCCLKEALTAIPCERNQKEKAEKELEEIKSAKSEKEIWSYRGRKERTPVSTEIKINEWRNHFMKLLNGSESKKEKKGTRDREEEEEIESEQRRRTQEIGKQLMKLKKGKTMGEDKIPSEA</sequence>
<organism evidence="3 4">
    <name type="scientific">Melipona bicolor</name>
    <dbReference type="NCBI Taxonomy" id="60889"/>
    <lineage>
        <taxon>Eukaryota</taxon>
        <taxon>Metazoa</taxon>
        <taxon>Ecdysozoa</taxon>
        <taxon>Arthropoda</taxon>
        <taxon>Hexapoda</taxon>
        <taxon>Insecta</taxon>
        <taxon>Pterygota</taxon>
        <taxon>Neoptera</taxon>
        <taxon>Endopterygota</taxon>
        <taxon>Hymenoptera</taxon>
        <taxon>Apocrita</taxon>
        <taxon>Aculeata</taxon>
        <taxon>Apoidea</taxon>
        <taxon>Anthophila</taxon>
        <taxon>Apidae</taxon>
        <taxon>Melipona</taxon>
    </lineage>
</organism>
<dbReference type="Proteomes" id="UP001177670">
    <property type="component" value="Unassembled WGS sequence"/>
</dbReference>
<name>A0AA40KKY5_9HYME</name>
<keyword evidence="4" id="KW-1185">Reference proteome</keyword>
<gene>
    <name evidence="3" type="ORF">K0M31_007129</name>
</gene>
<evidence type="ECO:0000313" key="3">
    <source>
        <dbReference type="EMBL" id="KAK1124106.1"/>
    </source>
</evidence>
<feature type="region of interest" description="Disordered" evidence="2">
    <location>
        <begin position="76"/>
        <end position="100"/>
    </location>
</feature>
<evidence type="ECO:0008006" key="5">
    <source>
        <dbReference type="Google" id="ProtNLM"/>
    </source>
</evidence>
<evidence type="ECO:0000256" key="2">
    <source>
        <dbReference type="SAM" id="MobiDB-lite"/>
    </source>
</evidence>
<evidence type="ECO:0000313" key="4">
    <source>
        <dbReference type="Proteomes" id="UP001177670"/>
    </source>
</evidence>
<comment type="caution">
    <text evidence="3">The sequence shown here is derived from an EMBL/GenBank/DDBJ whole genome shotgun (WGS) entry which is preliminary data.</text>
</comment>
<feature type="coiled-coil region" evidence="1">
    <location>
        <begin position="130"/>
        <end position="160"/>
    </location>
</feature>
<keyword evidence="1" id="KW-0175">Coiled coil</keyword>
<protein>
    <recommendedName>
        <fullName evidence="5">DUF4817 domain-containing protein</fullName>
    </recommendedName>
</protein>
<feature type="compositionally biased region" description="Basic and acidic residues" evidence="2">
    <location>
        <begin position="196"/>
        <end position="207"/>
    </location>
</feature>
<feature type="region of interest" description="Disordered" evidence="2">
    <location>
        <begin position="193"/>
        <end position="246"/>
    </location>
</feature>